<protein>
    <recommendedName>
        <fullName evidence="10">ABC transporter domain-containing protein</fullName>
    </recommendedName>
</protein>
<comment type="subcellular location">
    <subcellularLocation>
        <location evidence="1">Membrane</location>
        <topology evidence="1">Multi-pass membrane protein</topology>
    </subcellularLocation>
</comment>
<keyword evidence="7 9" id="KW-1133">Transmembrane helix</keyword>
<dbReference type="GO" id="GO:0016020">
    <property type="term" value="C:membrane"/>
    <property type="evidence" value="ECO:0007669"/>
    <property type="project" value="UniProtKB-SubCell"/>
</dbReference>
<dbReference type="Gene3D" id="3.40.50.300">
    <property type="entry name" value="P-loop containing nucleotide triphosphate hydrolases"/>
    <property type="match status" value="2"/>
</dbReference>
<dbReference type="Pfam" id="PF00005">
    <property type="entry name" value="ABC_tran"/>
    <property type="match status" value="2"/>
</dbReference>
<evidence type="ECO:0000256" key="3">
    <source>
        <dbReference type="ARBA" id="ARBA00022448"/>
    </source>
</evidence>
<evidence type="ECO:0000256" key="4">
    <source>
        <dbReference type="ARBA" id="ARBA00022692"/>
    </source>
</evidence>
<evidence type="ECO:0000256" key="5">
    <source>
        <dbReference type="ARBA" id="ARBA00022741"/>
    </source>
</evidence>
<feature type="transmembrane region" description="Helical" evidence="9">
    <location>
        <begin position="1419"/>
        <end position="1439"/>
    </location>
</feature>
<evidence type="ECO:0000256" key="9">
    <source>
        <dbReference type="SAM" id="Phobius"/>
    </source>
</evidence>
<evidence type="ECO:0000313" key="11">
    <source>
        <dbReference type="EMBL" id="TDL19014.1"/>
    </source>
</evidence>
<dbReference type="GO" id="GO:0140359">
    <property type="term" value="F:ABC-type transporter activity"/>
    <property type="evidence" value="ECO:0007669"/>
    <property type="project" value="InterPro"/>
</dbReference>
<dbReference type="InterPro" id="IPR034003">
    <property type="entry name" value="ABCG_PDR_2"/>
</dbReference>
<dbReference type="Proteomes" id="UP000294933">
    <property type="component" value="Unassembled WGS sequence"/>
</dbReference>
<dbReference type="InterPro" id="IPR003439">
    <property type="entry name" value="ABC_transporter-like_ATP-bd"/>
</dbReference>
<reference evidence="11 12" key="1">
    <citation type="submission" date="2018-06" db="EMBL/GenBank/DDBJ databases">
        <title>A transcriptomic atlas of mushroom development highlights an independent origin of complex multicellularity.</title>
        <authorList>
            <consortium name="DOE Joint Genome Institute"/>
            <person name="Krizsan K."/>
            <person name="Almasi E."/>
            <person name="Merenyi Z."/>
            <person name="Sahu N."/>
            <person name="Viragh M."/>
            <person name="Koszo T."/>
            <person name="Mondo S."/>
            <person name="Kiss B."/>
            <person name="Balint B."/>
            <person name="Kues U."/>
            <person name="Barry K."/>
            <person name="Hegedus J.C."/>
            <person name="Henrissat B."/>
            <person name="Johnson J."/>
            <person name="Lipzen A."/>
            <person name="Ohm R."/>
            <person name="Nagy I."/>
            <person name="Pangilinan J."/>
            <person name="Yan J."/>
            <person name="Xiong Y."/>
            <person name="Grigoriev I.V."/>
            <person name="Hibbett D.S."/>
            <person name="Nagy L.G."/>
        </authorList>
    </citation>
    <scope>NUCLEOTIDE SEQUENCE [LARGE SCALE GENOMIC DNA]</scope>
    <source>
        <strain evidence="11 12">SZMC22713</strain>
    </source>
</reference>
<evidence type="ECO:0000256" key="8">
    <source>
        <dbReference type="ARBA" id="ARBA00023136"/>
    </source>
</evidence>
<dbReference type="InterPro" id="IPR013525">
    <property type="entry name" value="ABC2_TM"/>
</dbReference>
<sequence length="1454" mass="161232">MVSWDFFDPSGVNALSPRVSWRRRTTFTQRQASSAAISLELMPPVVERSSFESYTSSRSSIESHATELEKVADPDPNAFDFEKTLRRAIEQREAEHIPARKLGVLFKDLRVTVRSSEDSSYQSTMGSVLNPLVWIKNIRASRTTRTRDILTGFSGVVKPGEMLLVLGRPGSGCSTLLKSLANQTDEYDKVSGERHYDSFSPDEIKNYYRGDVTYCAEDDIHFPSLTVSQTLSFAAKLRAPHTRLGNQSREIYVKRFTEILMTVFGLRHARDTPVGDAALRGVSGGEKKRVSIAEALAARSLLGCWDNSTRGLDASTALEFVRALRIATDLAQLTSIVSIYQAGEALYELFDKVCVIGEGRCYFFGRADHARAYFEALGFVPGERQTTSDFLVAVTDPNGRTTSPTHPFPIPRTAIEFETAFQSSIHSQLNKSEMMAYWHELVGRPDLVDNFNKSISAEKAKRATRRGPYTVNTSMQLKAVMLRRLQILRGNPGVPIVQLITFVIVATVVGTVFYHIKDNTAAFMSRGGILFFSLLYGSLSAMAEIPALYSQKPIVHRHQKGAMYHPFVESLALTVVQLPITFVIQFVFSVIVYFLVGLQHTARQYFTFFASGFLTTVALQALARSLTSMFKSKSSAQGVSGIVTLVSMLYMGYVLPETTMIRALKWLVWVNPLRYGFEILMTNEFHTLNATCSALIPFGPAYENVTLANKACVIVGSISGQSTVLGSNYARMSYGYAYSHLLRDAGALVAYTLFFVAVFLILTETNTSSSAETSVTLFKRGSRISSAATSGSPTSENSQYPPLRAASQGHVVPSGGLLPTRSTFTWRNLTYTVPLPSGPRRLLDGISGFVAPGKVTALMGESGAGKTTLLNVLAGRQGVGVVGGDRLIHGQPLQADFESQTGYCQQTDTHTPEQTVREALLFSAMLRQPKLVSVAEKAAHVESCLRMCGLAEHANAIVGTLGVEHRKRTTIGVELAAKPKLLLFLDEPTSGLDSQSALAIMKFLRTLAENGQAILCTIHQPSNELFQSFDRLLLLKKGGRTVYFGDIGRECRKVIKYFESNGARQCIPGENPAEYILDVIGAGATATSVLDWGEKWSASEEDQKLKQRIEELHSVAQPNSSGSTATHSEFATDWAYQFKILLMRNFQCAWRNPPYLMAKIILNIFSGLLIGFTFFHVTDSLQGTQNKLFAIFMSLVVCVSLSNKIQVVFIDTRNVYEVRERLSRMYSWTAMLASQIVAEVPWNVLGGILYFITWFWTVGYETSRAGYTFLVIAIIFPIYFTTFAQMVAAMASDVVVSALIFTLLFAFTVTFNGVLQPYSHLGWWKWMYRVSPLTYLIEGVVGQAIGNQYITCAPHEFAIVAPPSGKSCQQYMATFISSYGGYLQNPDSCNSCQYCAARTTDEFLAQNFNIFYAHRWRNVGILLVYIVVNIAGMYLFTFLRMRKGNLLGIFRSKK</sequence>
<dbReference type="InterPro" id="IPR043926">
    <property type="entry name" value="ABCG_dom"/>
</dbReference>
<evidence type="ECO:0000256" key="2">
    <source>
        <dbReference type="ARBA" id="ARBA00006012"/>
    </source>
</evidence>
<dbReference type="OrthoDB" id="245989at2759"/>
<dbReference type="Pfam" id="PF19055">
    <property type="entry name" value="ABC2_membrane_7"/>
    <property type="match status" value="1"/>
</dbReference>
<feature type="transmembrane region" description="Helical" evidence="9">
    <location>
        <begin position="605"/>
        <end position="623"/>
    </location>
</feature>
<dbReference type="InterPro" id="IPR027417">
    <property type="entry name" value="P-loop_NTPase"/>
</dbReference>
<dbReference type="VEuPathDB" id="FungiDB:BD410DRAFT_752633"/>
<keyword evidence="8 9" id="KW-0472">Membrane</keyword>
<feature type="transmembrane region" description="Helical" evidence="9">
    <location>
        <begin position="570"/>
        <end position="596"/>
    </location>
</feature>
<dbReference type="PROSITE" id="PS50893">
    <property type="entry name" value="ABC_TRANSPORTER_2"/>
    <property type="match status" value="2"/>
</dbReference>
<dbReference type="FunFam" id="3.40.50.300:FF:000054">
    <property type="entry name" value="ABC multidrug transporter atrF"/>
    <property type="match status" value="1"/>
</dbReference>
<evidence type="ECO:0000313" key="12">
    <source>
        <dbReference type="Proteomes" id="UP000294933"/>
    </source>
</evidence>
<keyword evidence="5" id="KW-0547">Nucleotide-binding</keyword>
<feature type="transmembrane region" description="Helical" evidence="9">
    <location>
        <begin position="1189"/>
        <end position="1210"/>
    </location>
</feature>
<comment type="similarity">
    <text evidence="2">Belongs to the ABC transporter superfamily. ABCG family. PDR (TC 3.A.1.205) subfamily.</text>
</comment>
<dbReference type="GO" id="GO:0005524">
    <property type="term" value="F:ATP binding"/>
    <property type="evidence" value="ECO:0007669"/>
    <property type="project" value="UniProtKB-KW"/>
</dbReference>
<accession>A0A4Y7PUC1</accession>
<dbReference type="SUPFAM" id="SSF52540">
    <property type="entry name" value="P-loop containing nucleoside triphosphate hydrolases"/>
    <property type="match status" value="2"/>
</dbReference>
<organism evidence="11 12">
    <name type="scientific">Rickenella mellea</name>
    <dbReference type="NCBI Taxonomy" id="50990"/>
    <lineage>
        <taxon>Eukaryota</taxon>
        <taxon>Fungi</taxon>
        <taxon>Dikarya</taxon>
        <taxon>Basidiomycota</taxon>
        <taxon>Agaricomycotina</taxon>
        <taxon>Agaricomycetes</taxon>
        <taxon>Hymenochaetales</taxon>
        <taxon>Rickenellaceae</taxon>
        <taxon>Rickenella</taxon>
    </lineage>
</organism>
<dbReference type="InterPro" id="IPR003593">
    <property type="entry name" value="AAA+_ATPase"/>
</dbReference>
<evidence type="ECO:0000259" key="10">
    <source>
        <dbReference type="PROSITE" id="PS50893"/>
    </source>
</evidence>
<keyword evidence="6" id="KW-0067">ATP-binding</keyword>
<gene>
    <name evidence="11" type="ORF">BD410DRAFT_752633</name>
</gene>
<dbReference type="STRING" id="50990.A0A4Y7PUC1"/>
<feature type="domain" description="ABC transporter" evidence="10">
    <location>
        <begin position="824"/>
        <end position="1063"/>
    </location>
</feature>
<dbReference type="GO" id="GO:0016887">
    <property type="term" value="F:ATP hydrolysis activity"/>
    <property type="evidence" value="ECO:0007669"/>
    <property type="project" value="InterPro"/>
</dbReference>
<evidence type="ECO:0000256" key="7">
    <source>
        <dbReference type="ARBA" id="ARBA00022989"/>
    </source>
</evidence>
<evidence type="ECO:0000256" key="1">
    <source>
        <dbReference type="ARBA" id="ARBA00004141"/>
    </source>
</evidence>
<evidence type="ECO:0000256" key="6">
    <source>
        <dbReference type="ARBA" id="ARBA00022840"/>
    </source>
</evidence>
<feature type="domain" description="ABC transporter" evidence="10">
    <location>
        <begin position="133"/>
        <end position="383"/>
    </location>
</feature>
<feature type="transmembrane region" description="Helical" evidence="9">
    <location>
        <begin position="1294"/>
        <end position="1315"/>
    </location>
</feature>
<dbReference type="PROSITE" id="PS00211">
    <property type="entry name" value="ABC_TRANSPORTER_1"/>
    <property type="match status" value="1"/>
</dbReference>
<dbReference type="Pfam" id="PF14510">
    <property type="entry name" value="ABC_trans_N"/>
    <property type="match status" value="1"/>
</dbReference>
<dbReference type="InterPro" id="IPR034001">
    <property type="entry name" value="ABCG_PDR_1"/>
</dbReference>
<dbReference type="PANTHER" id="PTHR19241">
    <property type="entry name" value="ATP-BINDING CASSETTE TRANSPORTER"/>
    <property type="match status" value="1"/>
</dbReference>
<feature type="transmembrane region" description="Helical" evidence="9">
    <location>
        <begin position="496"/>
        <end position="516"/>
    </location>
</feature>
<dbReference type="EMBL" id="ML170201">
    <property type="protein sequence ID" value="TDL19014.1"/>
    <property type="molecule type" value="Genomic_DNA"/>
</dbReference>
<dbReference type="Pfam" id="PF06422">
    <property type="entry name" value="PDR_CDR"/>
    <property type="match status" value="2"/>
</dbReference>
<dbReference type="InterPro" id="IPR010929">
    <property type="entry name" value="PDR_CDR_ABC"/>
</dbReference>
<keyword evidence="4 9" id="KW-0812">Transmembrane</keyword>
<keyword evidence="3" id="KW-0813">Transport</keyword>
<dbReference type="Pfam" id="PF01061">
    <property type="entry name" value="ABC2_membrane"/>
    <property type="match status" value="2"/>
</dbReference>
<feature type="transmembrane region" description="Helical" evidence="9">
    <location>
        <begin position="1230"/>
        <end position="1255"/>
    </location>
</feature>
<feature type="transmembrane region" description="Helical" evidence="9">
    <location>
        <begin position="635"/>
        <end position="655"/>
    </location>
</feature>
<dbReference type="CDD" id="cd03232">
    <property type="entry name" value="ABCG_PDR_domain2"/>
    <property type="match status" value="1"/>
</dbReference>
<dbReference type="InterPro" id="IPR017871">
    <property type="entry name" value="ABC_transporter-like_CS"/>
</dbReference>
<dbReference type="SMART" id="SM00382">
    <property type="entry name" value="AAA"/>
    <property type="match status" value="2"/>
</dbReference>
<name>A0A4Y7PUC1_9AGAM</name>
<feature type="transmembrane region" description="Helical" evidence="9">
    <location>
        <begin position="528"/>
        <end position="550"/>
    </location>
</feature>
<dbReference type="CDD" id="cd03233">
    <property type="entry name" value="ABCG_PDR_domain1"/>
    <property type="match status" value="1"/>
</dbReference>
<proteinExistence type="inferred from homology"/>
<dbReference type="InterPro" id="IPR029481">
    <property type="entry name" value="ABC_trans_N"/>
</dbReference>
<keyword evidence="12" id="KW-1185">Reference proteome</keyword>
<feature type="transmembrane region" description="Helical" evidence="9">
    <location>
        <begin position="1267"/>
        <end position="1288"/>
    </location>
</feature>
<feature type="transmembrane region" description="Helical" evidence="9">
    <location>
        <begin position="741"/>
        <end position="762"/>
    </location>
</feature>
<feature type="transmembrane region" description="Helical" evidence="9">
    <location>
        <begin position="1155"/>
        <end position="1177"/>
    </location>
</feature>